<dbReference type="Pfam" id="PF08352">
    <property type="entry name" value="oligo_HPY"/>
    <property type="match status" value="1"/>
</dbReference>
<dbReference type="PANTHER" id="PTHR43776">
    <property type="entry name" value="TRANSPORT ATP-BINDING PROTEIN"/>
    <property type="match status" value="1"/>
</dbReference>
<dbReference type="Pfam" id="PF00005">
    <property type="entry name" value="ABC_tran"/>
    <property type="match status" value="1"/>
</dbReference>
<gene>
    <name evidence="7" type="ORF">SUH3_18000</name>
</gene>
<dbReference type="CDD" id="cd03257">
    <property type="entry name" value="ABC_NikE_OppD_transporters"/>
    <property type="match status" value="1"/>
</dbReference>
<accession>A0A073J2U9</accession>
<dbReference type="Gene3D" id="3.40.50.300">
    <property type="entry name" value="P-loop containing nucleotide triphosphate hydrolases"/>
    <property type="match status" value="1"/>
</dbReference>
<evidence type="ECO:0000259" key="6">
    <source>
        <dbReference type="PROSITE" id="PS50893"/>
    </source>
</evidence>
<dbReference type="InterPro" id="IPR027417">
    <property type="entry name" value="P-loop_NTPase"/>
</dbReference>
<dbReference type="GeneID" id="68871026"/>
<keyword evidence="5 7" id="KW-0067">ATP-binding</keyword>
<keyword evidence="8" id="KW-1185">Reference proteome</keyword>
<sequence length="345" mass="38191">MNDQAQSPDILSVRKVSKRFDISEPFLNRLLERRPRRILTAVDEISFDVPRGKTFAVVGESGCGKSTVARLLMGLHTPSAGTIRFEDSDITHMAPGKPPALRRRMQMIFQDPFASLNPRWRVREIIGEPLKNFGICKTRAEVTQEVEKLLVQVGLNAADAKKFPHEFSGGQRQRLSIARALTTRPELLICDEPTSALDVSVQSQILNLMKDLQDEFGMSYIFISHDLAVVWYMADVLAVMYLGKIVEVGPKEQIFENPQHPYTRLLMGTVPKLTVGGIERAPVSGEVPNPISPPSGCSFHPRCPLANETCRTVSPELKVRAGGAHSACHAADAGRLPSWTRMAAE</sequence>
<dbReference type="GO" id="GO:0005524">
    <property type="term" value="F:ATP binding"/>
    <property type="evidence" value="ECO:0007669"/>
    <property type="project" value="UniProtKB-KW"/>
</dbReference>
<dbReference type="GO" id="GO:0005886">
    <property type="term" value="C:plasma membrane"/>
    <property type="evidence" value="ECO:0007669"/>
    <property type="project" value="UniProtKB-SubCell"/>
</dbReference>
<dbReference type="PROSITE" id="PS50893">
    <property type="entry name" value="ABC_TRANSPORTER_2"/>
    <property type="match status" value="1"/>
</dbReference>
<proteinExistence type="inferred from homology"/>
<dbReference type="SUPFAM" id="SSF52540">
    <property type="entry name" value="P-loop containing nucleoside triphosphate hydrolases"/>
    <property type="match status" value="1"/>
</dbReference>
<dbReference type="InterPro" id="IPR003593">
    <property type="entry name" value="AAA+_ATPase"/>
</dbReference>
<dbReference type="FunFam" id="3.40.50.300:FF:000016">
    <property type="entry name" value="Oligopeptide ABC transporter ATP-binding component"/>
    <property type="match status" value="1"/>
</dbReference>
<dbReference type="GO" id="GO:0016887">
    <property type="term" value="F:ATP hydrolysis activity"/>
    <property type="evidence" value="ECO:0007669"/>
    <property type="project" value="InterPro"/>
</dbReference>
<protein>
    <submittedName>
        <fullName evidence="7">ABC transporter ATP-binding protein</fullName>
    </submittedName>
</protein>
<evidence type="ECO:0000256" key="1">
    <source>
        <dbReference type="ARBA" id="ARBA00004417"/>
    </source>
</evidence>
<evidence type="ECO:0000313" key="7">
    <source>
        <dbReference type="EMBL" id="KEJ96155.1"/>
    </source>
</evidence>
<dbReference type="GO" id="GO:0055085">
    <property type="term" value="P:transmembrane transport"/>
    <property type="evidence" value="ECO:0007669"/>
    <property type="project" value="UniProtKB-ARBA"/>
</dbReference>
<dbReference type="OrthoDB" id="9802264at2"/>
<comment type="similarity">
    <text evidence="2">Belongs to the ABC transporter superfamily.</text>
</comment>
<organism evidence="7 8">
    <name type="scientific">Pseudosulfitobacter pseudonitzschiae</name>
    <dbReference type="NCBI Taxonomy" id="1402135"/>
    <lineage>
        <taxon>Bacteria</taxon>
        <taxon>Pseudomonadati</taxon>
        <taxon>Pseudomonadota</taxon>
        <taxon>Alphaproteobacteria</taxon>
        <taxon>Rhodobacterales</taxon>
        <taxon>Roseobacteraceae</taxon>
        <taxon>Pseudosulfitobacter</taxon>
    </lineage>
</organism>
<dbReference type="RefSeq" id="WP_037925264.1">
    <property type="nucleotide sequence ID" value="NZ_CP054599.1"/>
</dbReference>
<dbReference type="Proteomes" id="UP000027746">
    <property type="component" value="Unassembled WGS sequence"/>
</dbReference>
<dbReference type="NCBIfam" id="TIGR01727">
    <property type="entry name" value="oligo_HPY"/>
    <property type="match status" value="1"/>
</dbReference>
<comment type="caution">
    <text evidence="7">The sequence shown here is derived from an EMBL/GenBank/DDBJ whole genome shotgun (WGS) entry which is preliminary data.</text>
</comment>
<keyword evidence="3" id="KW-0813">Transport</keyword>
<dbReference type="AlphaFoldDB" id="A0A073J2U9"/>
<reference evidence="7 8" key="1">
    <citation type="submission" date="2014-01" db="EMBL/GenBank/DDBJ databases">
        <title>Sulfitobacter sp. H3 (MCCC 1A00686) Genome Sequencing.</title>
        <authorList>
            <person name="Lai Q."/>
            <person name="Hong Z."/>
        </authorList>
    </citation>
    <scope>NUCLEOTIDE SEQUENCE [LARGE SCALE GENOMIC DNA]</scope>
    <source>
        <strain evidence="7 8">H3</strain>
    </source>
</reference>
<feature type="domain" description="ABC transporter" evidence="6">
    <location>
        <begin position="11"/>
        <end position="267"/>
    </location>
</feature>
<dbReference type="PANTHER" id="PTHR43776:SF7">
    <property type="entry name" value="D,D-DIPEPTIDE TRANSPORT ATP-BINDING PROTEIN DDPF-RELATED"/>
    <property type="match status" value="1"/>
</dbReference>
<dbReference type="InterPro" id="IPR003439">
    <property type="entry name" value="ABC_transporter-like_ATP-bd"/>
</dbReference>
<keyword evidence="4" id="KW-0547">Nucleotide-binding</keyword>
<dbReference type="EMBL" id="JAMD01000004">
    <property type="protein sequence ID" value="KEJ96155.1"/>
    <property type="molecule type" value="Genomic_DNA"/>
</dbReference>
<evidence type="ECO:0000256" key="3">
    <source>
        <dbReference type="ARBA" id="ARBA00022448"/>
    </source>
</evidence>
<evidence type="ECO:0000313" key="8">
    <source>
        <dbReference type="Proteomes" id="UP000027746"/>
    </source>
</evidence>
<evidence type="ECO:0000256" key="5">
    <source>
        <dbReference type="ARBA" id="ARBA00022840"/>
    </source>
</evidence>
<dbReference type="SMART" id="SM00382">
    <property type="entry name" value="AAA"/>
    <property type="match status" value="1"/>
</dbReference>
<dbReference type="InterPro" id="IPR013563">
    <property type="entry name" value="Oligopep_ABC_C"/>
</dbReference>
<dbReference type="PROSITE" id="PS00211">
    <property type="entry name" value="ABC_TRANSPORTER_1"/>
    <property type="match status" value="1"/>
</dbReference>
<dbReference type="InterPro" id="IPR050319">
    <property type="entry name" value="ABC_transp_ATP-bind"/>
</dbReference>
<evidence type="ECO:0000256" key="4">
    <source>
        <dbReference type="ARBA" id="ARBA00022741"/>
    </source>
</evidence>
<name>A0A073J2U9_9RHOB</name>
<dbReference type="InterPro" id="IPR017871">
    <property type="entry name" value="ABC_transporter-like_CS"/>
</dbReference>
<dbReference type="GO" id="GO:0015833">
    <property type="term" value="P:peptide transport"/>
    <property type="evidence" value="ECO:0007669"/>
    <property type="project" value="InterPro"/>
</dbReference>
<comment type="subcellular location">
    <subcellularLocation>
        <location evidence="1">Cell inner membrane</location>
        <topology evidence="1">Peripheral membrane protein</topology>
    </subcellularLocation>
</comment>
<evidence type="ECO:0000256" key="2">
    <source>
        <dbReference type="ARBA" id="ARBA00005417"/>
    </source>
</evidence>